<sequence>MAPSTEKTAEFAKLFDLFEMLANRRARVAATGGSTFLDDTHAIPIPADLEPVFRSLATVVPPRQPPSGRTRRNTVAALGRTTYPDSDADDDTASDSDDVESVAKFPLGKTYTFTFKMMIHKLYQADEWAQKVRDVLKRSQIEYKPLAEREVVKKVAAEAAAGEGRVHFKAEVTVGGKKKTMPLAPSRTRSHSVVGPSRTPAHTRAPSTSAALPVPATIPDDARAVKKRCIGRRKSVSGPLSPASPVGEGWIYDAVISSAEVRERERVTVEITPTFTPMARPRPRYQSLQSSGRKMASGPRRIVSAATTATIPNAAAAGDRAPRISTKRRIPE</sequence>
<accession>A0AAD7ELU0</accession>
<keyword evidence="3" id="KW-1185">Reference proteome</keyword>
<dbReference type="AlphaFoldDB" id="A0AAD7ELU0"/>
<reference evidence="2" key="1">
    <citation type="submission" date="2023-03" db="EMBL/GenBank/DDBJ databases">
        <title>Massive genome expansion in bonnet fungi (Mycena s.s.) driven by repeated elements and novel gene families across ecological guilds.</title>
        <authorList>
            <consortium name="Lawrence Berkeley National Laboratory"/>
            <person name="Harder C.B."/>
            <person name="Miyauchi S."/>
            <person name="Viragh M."/>
            <person name="Kuo A."/>
            <person name="Thoen E."/>
            <person name="Andreopoulos B."/>
            <person name="Lu D."/>
            <person name="Skrede I."/>
            <person name="Drula E."/>
            <person name="Henrissat B."/>
            <person name="Morin E."/>
            <person name="Kohler A."/>
            <person name="Barry K."/>
            <person name="LaButti K."/>
            <person name="Morin E."/>
            <person name="Salamov A."/>
            <person name="Lipzen A."/>
            <person name="Mereny Z."/>
            <person name="Hegedus B."/>
            <person name="Baldrian P."/>
            <person name="Stursova M."/>
            <person name="Weitz H."/>
            <person name="Taylor A."/>
            <person name="Grigoriev I.V."/>
            <person name="Nagy L.G."/>
            <person name="Martin F."/>
            <person name="Kauserud H."/>
        </authorList>
    </citation>
    <scope>NUCLEOTIDE SEQUENCE</scope>
    <source>
        <strain evidence="2">CBHHK002</strain>
    </source>
</reference>
<feature type="region of interest" description="Disordered" evidence="1">
    <location>
        <begin position="278"/>
        <end position="300"/>
    </location>
</feature>
<feature type="region of interest" description="Disordered" evidence="1">
    <location>
        <begin position="58"/>
        <end position="99"/>
    </location>
</feature>
<protein>
    <submittedName>
        <fullName evidence="2">Uncharacterized protein</fullName>
    </submittedName>
</protein>
<evidence type="ECO:0000313" key="2">
    <source>
        <dbReference type="EMBL" id="KAJ7334109.1"/>
    </source>
</evidence>
<proteinExistence type="predicted"/>
<comment type="caution">
    <text evidence="2">The sequence shown here is derived from an EMBL/GenBank/DDBJ whole genome shotgun (WGS) entry which is preliminary data.</text>
</comment>
<dbReference type="EMBL" id="JARIHO010000033">
    <property type="protein sequence ID" value="KAJ7334109.1"/>
    <property type="molecule type" value="Genomic_DNA"/>
</dbReference>
<dbReference type="Proteomes" id="UP001218218">
    <property type="component" value="Unassembled WGS sequence"/>
</dbReference>
<feature type="compositionally biased region" description="Acidic residues" evidence="1">
    <location>
        <begin position="86"/>
        <end position="99"/>
    </location>
</feature>
<organism evidence="2 3">
    <name type="scientific">Mycena albidolilacea</name>
    <dbReference type="NCBI Taxonomy" id="1033008"/>
    <lineage>
        <taxon>Eukaryota</taxon>
        <taxon>Fungi</taxon>
        <taxon>Dikarya</taxon>
        <taxon>Basidiomycota</taxon>
        <taxon>Agaricomycotina</taxon>
        <taxon>Agaricomycetes</taxon>
        <taxon>Agaricomycetidae</taxon>
        <taxon>Agaricales</taxon>
        <taxon>Marasmiineae</taxon>
        <taxon>Mycenaceae</taxon>
        <taxon>Mycena</taxon>
    </lineage>
</organism>
<evidence type="ECO:0000313" key="3">
    <source>
        <dbReference type="Proteomes" id="UP001218218"/>
    </source>
</evidence>
<feature type="region of interest" description="Disordered" evidence="1">
    <location>
        <begin position="178"/>
        <end position="215"/>
    </location>
</feature>
<feature type="region of interest" description="Disordered" evidence="1">
    <location>
        <begin position="312"/>
        <end position="332"/>
    </location>
</feature>
<evidence type="ECO:0000256" key="1">
    <source>
        <dbReference type="SAM" id="MobiDB-lite"/>
    </source>
</evidence>
<gene>
    <name evidence="2" type="ORF">DFH08DRAFT_1020159</name>
</gene>
<name>A0AAD7ELU0_9AGAR</name>